<dbReference type="InterPro" id="IPR036121">
    <property type="entry name" value="ATPase_F1/V1/A1_a/bsu_N_sf"/>
</dbReference>
<gene>
    <name evidence="6" type="ORF">VitviT2T_028953</name>
</gene>
<name>A0ABY9DX09_VITVI</name>
<dbReference type="PANTHER" id="PTHR45089">
    <property type="entry name" value="DNAJ HEAT SHOCK AMINO-TERMINAL DOMAIN PROTEIN-RELATED"/>
    <property type="match status" value="1"/>
</dbReference>
<accession>A0ABY9DX09</accession>
<dbReference type="SUPFAM" id="SSF50615">
    <property type="entry name" value="N-terminal domain of alpha and beta subunits of F1 ATP synthase"/>
    <property type="match status" value="1"/>
</dbReference>
<feature type="domain" description="DUF3444" evidence="5">
    <location>
        <begin position="76"/>
        <end position="115"/>
    </location>
</feature>
<sequence>MRINPTTFGYGVSMLEKKNLGRITQIIGLVLDVAFSPSKMPNIYNALVVKGRDTIIKKLSPGISVDGTDSEAHTPMAISVPDSDFHDFDLNQTKSSFGDNQVWSAYENDDGMPRF</sequence>
<keyword evidence="7" id="KW-1185">Reference proteome</keyword>
<protein>
    <recommendedName>
        <fullName evidence="8">ATPase F1/V1/A1 complex alpha/beta subunit N-terminal domain-containing protein</fullName>
    </recommendedName>
</protein>
<reference evidence="6 7" key="1">
    <citation type="journal article" date="2023" name="Hortic Res">
        <title>The complete reference genome for grapevine (Vitis vinifera L.) genetics and breeding.</title>
        <authorList>
            <person name="Shi X."/>
            <person name="Cao S."/>
            <person name="Wang X."/>
            <person name="Huang S."/>
            <person name="Wang Y."/>
            <person name="Liu Z."/>
            <person name="Liu W."/>
            <person name="Leng X."/>
            <person name="Peng Y."/>
            <person name="Wang N."/>
            <person name="Wang Y."/>
            <person name="Ma Z."/>
            <person name="Xu X."/>
            <person name="Zhang F."/>
            <person name="Xue H."/>
            <person name="Zhong H."/>
            <person name="Wang Y."/>
            <person name="Zhang K."/>
            <person name="Velt A."/>
            <person name="Avia K."/>
            <person name="Holtgrawe D."/>
            <person name="Grimplet J."/>
            <person name="Matus J.T."/>
            <person name="Ware D."/>
            <person name="Wu X."/>
            <person name="Wang H."/>
            <person name="Liu C."/>
            <person name="Fang Y."/>
            <person name="Rustenholz C."/>
            <person name="Cheng Z."/>
            <person name="Xiao H."/>
            <person name="Zhou Y."/>
        </authorList>
    </citation>
    <scope>NUCLEOTIDE SEQUENCE [LARGE SCALE GENOMIC DNA]</scope>
    <source>
        <strain evidence="7">cv. Pinot noir / PN40024</strain>
        <tissue evidence="6">Leaf</tissue>
    </source>
</reference>
<evidence type="ECO:0000259" key="5">
    <source>
        <dbReference type="Pfam" id="PF11926"/>
    </source>
</evidence>
<evidence type="ECO:0000256" key="3">
    <source>
        <dbReference type="ARBA" id="ARBA00022781"/>
    </source>
</evidence>
<evidence type="ECO:0000256" key="2">
    <source>
        <dbReference type="ARBA" id="ARBA00022448"/>
    </source>
</evidence>
<keyword evidence="3" id="KW-0375">Hydrogen ion transport</keyword>
<keyword evidence="2" id="KW-0813">Transport</keyword>
<dbReference type="Pfam" id="PF11926">
    <property type="entry name" value="DUF3444"/>
    <property type="match status" value="1"/>
</dbReference>
<proteinExistence type="inferred from homology"/>
<evidence type="ECO:0008006" key="8">
    <source>
        <dbReference type="Google" id="ProtNLM"/>
    </source>
</evidence>
<dbReference type="InterPro" id="IPR004100">
    <property type="entry name" value="ATPase_F1/V1/A1_a/bsu_N"/>
</dbReference>
<evidence type="ECO:0000313" key="7">
    <source>
        <dbReference type="Proteomes" id="UP001227230"/>
    </source>
</evidence>
<evidence type="ECO:0000313" key="6">
    <source>
        <dbReference type="EMBL" id="WKA11456.1"/>
    </source>
</evidence>
<dbReference type="Gene3D" id="2.40.10.170">
    <property type="match status" value="1"/>
</dbReference>
<evidence type="ECO:0000256" key="1">
    <source>
        <dbReference type="ARBA" id="ARBA00008936"/>
    </source>
</evidence>
<keyword evidence="3" id="KW-0406">Ion transport</keyword>
<dbReference type="EMBL" id="CP126665">
    <property type="protein sequence ID" value="WKA11456.1"/>
    <property type="molecule type" value="Genomic_DNA"/>
</dbReference>
<dbReference type="Pfam" id="PF02874">
    <property type="entry name" value="ATP-synt_ab_N"/>
    <property type="match status" value="1"/>
</dbReference>
<feature type="domain" description="ATPase F1/V1/A1 complex alpha/beta subunit N-terminal" evidence="4">
    <location>
        <begin position="23"/>
        <end position="53"/>
    </location>
</feature>
<dbReference type="InterPro" id="IPR024593">
    <property type="entry name" value="DUF3444"/>
</dbReference>
<dbReference type="Proteomes" id="UP001227230">
    <property type="component" value="Chromosome 18"/>
</dbReference>
<organism evidence="6 7">
    <name type="scientific">Vitis vinifera</name>
    <name type="common">Grape</name>
    <dbReference type="NCBI Taxonomy" id="29760"/>
    <lineage>
        <taxon>Eukaryota</taxon>
        <taxon>Viridiplantae</taxon>
        <taxon>Streptophyta</taxon>
        <taxon>Embryophyta</taxon>
        <taxon>Tracheophyta</taxon>
        <taxon>Spermatophyta</taxon>
        <taxon>Magnoliopsida</taxon>
        <taxon>eudicotyledons</taxon>
        <taxon>Gunneridae</taxon>
        <taxon>Pentapetalae</taxon>
        <taxon>rosids</taxon>
        <taxon>Vitales</taxon>
        <taxon>Vitaceae</taxon>
        <taxon>Viteae</taxon>
        <taxon>Vitis</taxon>
    </lineage>
</organism>
<comment type="similarity">
    <text evidence="1">Belongs to the ATPase alpha/beta chains family.</text>
</comment>
<evidence type="ECO:0000259" key="4">
    <source>
        <dbReference type="Pfam" id="PF02874"/>
    </source>
</evidence>